<dbReference type="Proteomes" id="UP000266633">
    <property type="component" value="Unassembled WGS sequence"/>
</dbReference>
<evidence type="ECO:0000313" key="1">
    <source>
        <dbReference type="EMBL" id="PWD75112.1"/>
    </source>
</evidence>
<proteinExistence type="predicted"/>
<dbReference type="Proteomes" id="UP000245055">
    <property type="component" value="Unassembled WGS sequence"/>
</dbReference>
<reference evidence="2 4" key="2">
    <citation type="submission" date="2018-09" db="EMBL/GenBank/DDBJ databases">
        <title>Phylogenetic diversity of Pectobacterium and Dickeya strains causing blackleg disease of potato in Morocco.</title>
        <authorList>
            <person name="Oulghazi S."/>
            <person name="Moumni M."/>
            <person name="Faure D."/>
        </authorList>
    </citation>
    <scope>NUCLEOTIDE SEQUENCE [LARGE SCALE GENOMIC DNA]</scope>
    <source>
        <strain evidence="2 4">S4.16.03.LID</strain>
    </source>
</reference>
<dbReference type="EMBL" id="QZDO01000031">
    <property type="protein sequence ID" value="RJL73152.1"/>
    <property type="molecule type" value="Genomic_DNA"/>
</dbReference>
<dbReference type="GO" id="GO:0004519">
    <property type="term" value="F:endonuclease activity"/>
    <property type="evidence" value="ECO:0007669"/>
    <property type="project" value="UniProtKB-KW"/>
</dbReference>
<evidence type="ECO:0000313" key="3">
    <source>
        <dbReference type="Proteomes" id="UP000245055"/>
    </source>
</evidence>
<dbReference type="CDD" id="cd00085">
    <property type="entry name" value="HNHc"/>
    <property type="match status" value="1"/>
</dbReference>
<reference evidence="1 3" key="1">
    <citation type="submission" date="2018-05" db="EMBL/GenBank/DDBJ databases">
        <title>Genomic diversity of pathogens causing Blackleg of Potato in Pakistan.</title>
        <authorList>
            <person name="Sarfraz S."/>
            <person name="Riaz K."/>
            <person name="Oulghazi S."/>
            <person name="Cigna J."/>
            <person name="Sahi S.T."/>
            <person name="Khan S.H."/>
            <person name="Hameed A."/>
            <person name="Faure D."/>
        </authorList>
    </citation>
    <scope>NUCLEOTIDE SEQUENCE [LARGE SCALE GENOMIC DNA]</scope>
    <source>
        <strain evidence="1 3">SS70</strain>
    </source>
</reference>
<dbReference type="InterPro" id="IPR003615">
    <property type="entry name" value="HNH_nuc"/>
</dbReference>
<organism evidence="1 3">
    <name type="scientific">Dickeya dianthicola</name>
    <dbReference type="NCBI Taxonomy" id="204039"/>
    <lineage>
        <taxon>Bacteria</taxon>
        <taxon>Pseudomonadati</taxon>
        <taxon>Pseudomonadota</taxon>
        <taxon>Gammaproteobacteria</taxon>
        <taxon>Enterobacterales</taxon>
        <taxon>Pectobacteriaceae</taxon>
        <taxon>Dickeya</taxon>
    </lineage>
</organism>
<keyword evidence="1" id="KW-0378">Hydrolase</keyword>
<dbReference type="Gene3D" id="1.10.30.50">
    <property type="match status" value="1"/>
</dbReference>
<evidence type="ECO:0000313" key="2">
    <source>
        <dbReference type="EMBL" id="RJL73152.1"/>
    </source>
</evidence>
<dbReference type="AlphaFoldDB" id="A0AAP6RXS9"/>
<keyword evidence="1" id="KW-0540">Nuclease</keyword>
<keyword evidence="1" id="KW-0255">Endonuclease</keyword>
<dbReference type="RefSeq" id="WP_024104374.1">
    <property type="nucleotide sequence ID" value="NZ_CP031560.1"/>
</dbReference>
<gene>
    <name evidence="2" type="ORF">D5077_10210</name>
    <name evidence="1" type="ORF">DF213_03065</name>
</gene>
<keyword evidence="4" id="KW-1185">Reference proteome</keyword>
<name>A0AAP6RXS9_9GAMM</name>
<sequence>MYGNNPEIEWDQSNATNKGKVIDRAIRNNQFKIIDFPDGGRRIVFQCTHCKNWITEEAVEADHYPEPSNPALANNDDISRLVLACRPCNAANIQNTQQMKTRGQLKLAGENRKYTEVRVNDQRVG</sequence>
<dbReference type="GeneID" id="49320367"/>
<evidence type="ECO:0000313" key="4">
    <source>
        <dbReference type="Proteomes" id="UP000266633"/>
    </source>
</evidence>
<protein>
    <submittedName>
        <fullName evidence="1">HNH endonuclease</fullName>
    </submittedName>
</protein>
<dbReference type="EMBL" id="QESZ01000004">
    <property type="protein sequence ID" value="PWD75112.1"/>
    <property type="molecule type" value="Genomic_DNA"/>
</dbReference>
<accession>A0AAP6RXS9</accession>
<comment type="caution">
    <text evidence="1">The sequence shown here is derived from an EMBL/GenBank/DDBJ whole genome shotgun (WGS) entry which is preliminary data.</text>
</comment>